<keyword evidence="4" id="KW-1185">Reference proteome</keyword>
<protein>
    <submittedName>
        <fullName evidence="3">Nuclear transport factor 2 family protein</fullName>
    </submittedName>
</protein>
<dbReference type="InterPro" id="IPR032710">
    <property type="entry name" value="NTF2-like_dom_sf"/>
</dbReference>
<dbReference type="RefSeq" id="WP_358142065.1">
    <property type="nucleotide sequence ID" value="NZ_JBFALK010000037.1"/>
</dbReference>
<feature type="compositionally biased region" description="Basic and acidic residues" evidence="1">
    <location>
        <begin position="7"/>
        <end position="23"/>
    </location>
</feature>
<proteinExistence type="predicted"/>
<sequence>MAAGKDIGPRRPARDRAEPREDLAELSRRLRVLEDEAEIRRLVSRRQWHADAGHGGPGVPSWQENGAVETLGSDIEEAPGLRSRDPGRWTGVGLSGHFEGHTRSHGRDRSAFARDRRRWMPQMMHFLTNEFIEVESADVAAGRWYSWEPATVLVDGRLMSVWIAGRYEMSFVKEDGAWRIAEMCFQEIFSTPYSSRGWVECPHVSYGPGQIGPQSQQNQSQSSRSTP</sequence>
<comment type="caution">
    <text evidence="3">The sequence shown here is derived from an EMBL/GenBank/DDBJ whole genome shotgun (WGS) entry which is preliminary data.</text>
</comment>
<evidence type="ECO:0000256" key="1">
    <source>
        <dbReference type="SAM" id="MobiDB-lite"/>
    </source>
</evidence>
<reference evidence="3 4" key="1">
    <citation type="submission" date="2024-06" db="EMBL/GenBank/DDBJ databases">
        <title>The Natural Products Discovery Center: Release of the First 8490 Sequenced Strains for Exploring Actinobacteria Biosynthetic Diversity.</title>
        <authorList>
            <person name="Kalkreuter E."/>
            <person name="Kautsar S.A."/>
            <person name="Yang D."/>
            <person name="Bader C.D."/>
            <person name="Teijaro C.N."/>
            <person name="Fluegel L."/>
            <person name="Davis C.M."/>
            <person name="Simpson J.R."/>
            <person name="Lauterbach L."/>
            <person name="Steele A.D."/>
            <person name="Gui C."/>
            <person name="Meng S."/>
            <person name="Li G."/>
            <person name="Viehrig K."/>
            <person name="Ye F."/>
            <person name="Su P."/>
            <person name="Kiefer A.F."/>
            <person name="Nichols A."/>
            <person name="Cepeda A.J."/>
            <person name="Yan W."/>
            <person name="Fan B."/>
            <person name="Jiang Y."/>
            <person name="Adhikari A."/>
            <person name="Zheng C.-J."/>
            <person name="Schuster L."/>
            <person name="Cowan T.M."/>
            <person name="Smanski M.J."/>
            <person name="Chevrette M.G."/>
            <person name="De Carvalho L.P.S."/>
            <person name="Shen B."/>
        </authorList>
    </citation>
    <scope>NUCLEOTIDE SEQUENCE [LARGE SCALE GENOMIC DNA]</scope>
    <source>
        <strain evidence="3 4">NPDC050100</strain>
    </source>
</reference>
<dbReference type="Gene3D" id="3.10.450.50">
    <property type="match status" value="1"/>
</dbReference>
<dbReference type="InterPro" id="IPR037401">
    <property type="entry name" value="SnoaL-like"/>
</dbReference>
<feature type="domain" description="SnoaL-like" evidence="2">
    <location>
        <begin position="32"/>
        <end position="183"/>
    </location>
</feature>
<evidence type="ECO:0000313" key="4">
    <source>
        <dbReference type="Proteomes" id="UP001551675"/>
    </source>
</evidence>
<accession>A0ABV3GTG1</accession>
<dbReference type="Pfam" id="PF13577">
    <property type="entry name" value="SnoaL_4"/>
    <property type="match status" value="1"/>
</dbReference>
<evidence type="ECO:0000313" key="3">
    <source>
        <dbReference type="EMBL" id="MEV0974921.1"/>
    </source>
</evidence>
<evidence type="ECO:0000259" key="2">
    <source>
        <dbReference type="Pfam" id="PF13577"/>
    </source>
</evidence>
<name>A0ABV3GTG1_MICGL</name>
<dbReference type="SUPFAM" id="SSF54427">
    <property type="entry name" value="NTF2-like"/>
    <property type="match status" value="1"/>
</dbReference>
<feature type="region of interest" description="Disordered" evidence="1">
    <location>
        <begin position="1"/>
        <end position="23"/>
    </location>
</feature>
<dbReference type="EMBL" id="JBFALK010000037">
    <property type="protein sequence ID" value="MEV0974921.1"/>
    <property type="molecule type" value="Genomic_DNA"/>
</dbReference>
<organism evidence="3 4">
    <name type="scientific">Microtetraspora glauca</name>
    <dbReference type="NCBI Taxonomy" id="1996"/>
    <lineage>
        <taxon>Bacteria</taxon>
        <taxon>Bacillati</taxon>
        <taxon>Actinomycetota</taxon>
        <taxon>Actinomycetes</taxon>
        <taxon>Streptosporangiales</taxon>
        <taxon>Streptosporangiaceae</taxon>
        <taxon>Microtetraspora</taxon>
    </lineage>
</organism>
<dbReference type="Proteomes" id="UP001551675">
    <property type="component" value="Unassembled WGS sequence"/>
</dbReference>
<gene>
    <name evidence="3" type="ORF">AB0I59_40565</name>
</gene>